<dbReference type="KEGG" id="mgm:Mmc1_1391"/>
<proteinExistence type="predicted"/>
<organism evidence="2 3">
    <name type="scientific">Magnetococcus marinus (strain ATCC BAA-1437 / JCM 17883 / MC-1)</name>
    <dbReference type="NCBI Taxonomy" id="156889"/>
    <lineage>
        <taxon>Bacteria</taxon>
        <taxon>Pseudomonadati</taxon>
        <taxon>Pseudomonadota</taxon>
        <taxon>Magnetococcia</taxon>
        <taxon>Magnetococcales</taxon>
        <taxon>Magnetococcaceae</taxon>
        <taxon>Magnetococcus</taxon>
    </lineage>
</organism>
<dbReference type="STRING" id="156889.Mmc1_1391"/>
<protein>
    <submittedName>
        <fullName evidence="2">Uncharacterized protein</fullName>
    </submittedName>
</protein>
<gene>
    <name evidence="2" type="ordered locus">Mmc1_1391</name>
</gene>
<feature type="transmembrane region" description="Helical" evidence="1">
    <location>
        <begin position="47"/>
        <end position="70"/>
    </location>
</feature>
<dbReference type="HOGENOM" id="CLU_1359044_0_0_5"/>
<name>A0L7F9_MAGMM</name>
<reference evidence="2 3" key="2">
    <citation type="journal article" date="2012" name="Int. J. Syst. Evol. Microbiol.">
        <title>Magnetococcus marinus gen. nov., sp. nov., a marine, magnetotactic bacterium that represents a novel lineage (Magnetococcaceae fam. nov.; Magnetococcales ord. nov.) at the base of the Alphaproteobacteria.</title>
        <authorList>
            <person name="Bazylinski D.A."/>
            <person name="Williams T.J."/>
            <person name="Lefevre C.T."/>
            <person name="Berg R.J."/>
            <person name="Zhang C.L."/>
            <person name="Bowser S.S."/>
            <person name="Dean A.J."/>
            <person name="Beveridge T.J."/>
        </authorList>
    </citation>
    <scope>NUCLEOTIDE SEQUENCE [LARGE SCALE GENOMIC DNA]</scope>
    <source>
        <strain evidence="3">ATCC BAA-1437 / JCM 17883 / MC-1</strain>
    </source>
</reference>
<keyword evidence="1" id="KW-1133">Transmembrane helix</keyword>
<evidence type="ECO:0000313" key="3">
    <source>
        <dbReference type="Proteomes" id="UP000002586"/>
    </source>
</evidence>
<feature type="transmembrane region" description="Helical" evidence="1">
    <location>
        <begin position="20"/>
        <end position="41"/>
    </location>
</feature>
<accession>A0L7F9</accession>
<keyword evidence="3" id="KW-1185">Reference proteome</keyword>
<reference evidence="3" key="1">
    <citation type="journal article" date="2009" name="Appl. Environ. Microbiol.">
        <title>Complete genome sequence of the chemolithoautotrophic marine magnetotactic coccus strain MC-1.</title>
        <authorList>
            <person name="Schubbe S."/>
            <person name="Williams T.J."/>
            <person name="Xie G."/>
            <person name="Kiss H.E."/>
            <person name="Brettin T.S."/>
            <person name="Martinez D."/>
            <person name="Ross C.A."/>
            <person name="Schuler D."/>
            <person name="Cox B.L."/>
            <person name="Nealson K.H."/>
            <person name="Bazylinski D.A."/>
        </authorList>
    </citation>
    <scope>NUCLEOTIDE SEQUENCE [LARGE SCALE GENOMIC DNA]</scope>
    <source>
        <strain evidence="3">ATCC BAA-1437 / JCM 17883 / MC-1</strain>
    </source>
</reference>
<dbReference type="Proteomes" id="UP000002586">
    <property type="component" value="Chromosome"/>
</dbReference>
<evidence type="ECO:0000313" key="2">
    <source>
        <dbReference type="EMBL" id="ABK43902.1"/>
    </source>
</evidence>
<dbReference type="RefSeq" id="WP_011713055.1">
    <property type="nucleotide sequence ID" value="NC_008576.1"/>
</dbReference>
<sequence length="201" mass="23064">MSLAMTREVEMPFWKRLLSFYLVLLLIFLTAVPLLMIVLYWETDFSLSILPVLISFALQGGLMVFLFALFEWRSTRQRMVNDKLTLRHFLAAMLDHALYRAQGNVGVDPTEPVTLDLKIANAKDLDVDAVKSIQSMIKRRKDTMNQMAAVAAQIDFEHLELWLAITDIMQALVMTEDEEQAAQAVMELVTVLHQFDELEID</sequence>
<keyword evidence="1" id="KW-0812">Transmembrane</keyword>
<dbReference type="AlphaFoldDB" id="A0L7F9"/>
<dbReference type="EMBL" id="CP000471">
    <property type="protein sequence ID" value="ABK43902.1"/>
    <property type="molecule type" value="Genomic_DNA"/>
</dbReference>
<dbReference type="OrthoDB" id="5800899at2"/>
<evidence type="ECO:0000256" key="1">
    <source>
        <dbReference type="SAM" id="Phobius"/>
    </source>
</evidence>
<keyword evidence="1" id="KW-0472">Membrane</keyword>